<keyword evidence="9" id="KW-0233">DNA recombination</keyword>
<evidence type="ECO:0000259" key="10">
    <source>
        <dbReference type="PROSITE" id="PS50994"/>
    </source>
</evidence>
<keyword evidence="8" id="KW-0239">DNA-directed DNA polymerase</keyword>
<dbReference type="GO" id="GO:0003887">
    <property type="term" value="F:DNA-directed DNA polymerase activity"/>
    <property type="evidence" value="ECO:0007669"/>
    <property type="project" value="UniProtKB-KW"/>
</dbReference>
<dbReference type="InterPro" id="IPR036397">
    <property type="entry name" value="RNaseH_sf"/>
</dbReference>
<evidence type="ECO:0000256" key="2">
    <source>
        <dbReference type="ARBA" id="ARBA00022723"/>
    </source>
</evidence>
<keyword evidence="5" id="KW-0460">Magnesium</keyword>
<organism evidence="11 12">
    <name type="scientific">Dendrobium nobile</name>
    <name type="common">Orchid</name>
    <dbReference type="NCBI Taxonomy" id="94219"/>
    <lineage>
        <taxon>Eukaryota</taxon>
        <taxon>Viridiplantae</taxon>
        <taxon>Streptophyta</taxon>
        <taxon>Embryophyta</taxon>
        <taxon>Tracheophyta</taxon>
        <taxon>Spermatophyta</taxon>
        <taxon>Magnoliopsida</taxon>
        <taxon>Liliopsida</taxon>
        <taxon>Asparagales</taxon>
        <taxon>Orchidaceae</taxon>
        <taxon>Epidendroideae</taxon>
        <taxon>Malaxideae</taxon>
        <taxon>Dendrobiinae</taxon>
        <taxon>Dendrobium</taxon>
    </lineage>
</organism>
<dbReference type="GO" id="GO:0006310">
    <property type="term" value="P:DNA recombination"/>
    <property type="evidence" value="ECO:0007669"/>
    <property type="project" value="UniProtKB-KW"/>
</dbReference>
<evidence type="ECO:0000256" key="3">
    <source>
        <dbReference type="ARBA" id="ARBA00022759"/>
    </source>
</evidence>
<dbReference type="PROSITE" id="PS50994">
    <property type="entry name" value="INTEGRASE"/>
    <property type="match status" value="1"/>
</dbReference>
<evidence type="ECO:0000313" key="12">
    <source>
        <dbReference type="Proteomes" id="UP000829196"/>
    </source>
</evidence>
<keyword evidence="8" id="KW-0548">Nucleotidyltransferase</keyword>
<proteinExistence type="predicted"/>
<keyword evidence="2" id="KW-0479">Metal-binding</keyword>
<evidence type="ECO:0000256" key="9">
    <source>
        <dbReference type="ARBA" id="ARBA00023172"/>
    </source>
</evidence>
<keyword evidence="1" id="KW-0540">Nuclease</keyword>
<dbReference type="Pfam" id="PF00665">
    <property type="entry name" value="rve"/>
    <property type="match status" value="1"/>
</dbReference>
<evidence type="ECO:0000313" key="11">
    <source>
        <dbReference type="EMBL" id="KAI0494646.1"/>
    </source>
</evidence>
<reference evidence="11" key="1">
    <citation type="journal article" date="2022" name="Front. Genet.">
        <title>Chromosome-Scale Assembly of the Dendrobium nobile Genome Provides Insights Into the Molecular Mechanism of the Biosynthesis of the Medicinal Active Ingredient of Dendrobium.</title>
        <authorList>
            <person name="Xu Q."/>
            <person name="Niu S.-C."/>
            <person name="Li K.-L."/>
            <person name="Zheng P.-J."/>
            <person name="Zhang X.-J."/>
            <person name="Jia Y."/>
            <person name="Liu Y."/>
            <person name="Niu Y.-X."/>
            <person name="Yu L.-H."/>
            <person name="Chen D.-F."/>
            <person name="Zhang G.-Q."/>
        </authorList>
    </citation>
    <scope>NUCLEOTIDE SEQUENCE</scope>
    <source>
        <tissue evidence="11">Leaf</tissue>
    </source>
</reference>
<evidence type="ECO:0000256" key="5">
    <source>
        <dbReference type="ARBA" id="ARBA00022842"/>
    </source>
</evidence>
<keyword evidence="6" id="KW-0229">DNA integration</keyword>
<evidence type="ECO:0000256" key="4">
    <source>
        <dbReference type="ARBA" id="ARBA00022801"/>
    </source>
</evidence>
<keyword evidence="3" id="KW-0255">Endonuclease</keyword>
<dbReference type="OrthoDB" id="783290at2759"/>
<keyword evidence="4" id="KW-0378">Hydrolase</keyword>
<dbReference type="SUPFAM" id="SSF53098">
    <property type="entry name" value="Ribonuclease H-like"/>
    <property type="match status" value="1"/>
</dbReference>
<evidence type="ECO:0000256" key="1">
    <source>
        <dbReference type="ARBA" id="ARBA00022722"/>
    </source>
</evidence>
<dbReference type="PANTHER" id="PTHR42648">
    <property type="entry name" value="TRANSPOSASE, PUTATIVE-RELATED"/>
    <property type="match status" value="1"/>
</dbReference>
<dbReference type="AlphaFoldDB" id="A0A8T3ADJ6"/>
<dbReference type="InterPro" id="IPR001584">
    <property type="entry name" value="Integrase_cat-core"/>
</dbReference>
<dbReference type="PANTHER" id="PTHR42648:SF11">
    <property type="entry name" value="TRANSPOSON TY4-P GAG-POL POLYPROTEIN"/>
    <property type="match status" value="1"/>
</dbReference>
<gene>
    <name evidence="11" type="ORF">KFK09_024787</name>
</gene>
<dbReference type="GO" id="GO:0015074">
    <property type="term" value="P:DNA integration"/>
    <property type="evidence" value="ECO:0007669"/>
    <property type="project" value="UniProtKB-KW"/>
</dbReference>
<sequence>MVYGLPEVDYTNKLCEDCIFGKHARNSFQKKVEYRASNILELVHTDICGPITPESFSGKRYFITFINDYSRKTWVYFLKETSKTFNVFKKFKAMMDKTTGKLIRALRSDRGGEYNSAEFTSFCEQQGVRKFLTTPYSPQQNGVAERKNRTILDMVRSMLKSKEMPKEF</sequence>
<dbReference type="InterPro" id="IPR039537">
    <property type="entry name" value="Retrotran_Ty1/copia-like"/>
</dbReference>
<dbReference type="Proteomes" id="UP000829196">
    <property type="component" value="Unassembled WGS sequence"/>
</dbReference>
<dbReference type="GO" id="GO:0046872">
    <property type="term" value="F:metal ion binding"/>
    <property type="evidence" value="ECO:0007669"/>
    <property type="project" value="UniProtKB-KW"/>
</dbReference>
<protein>
    <recommendedName>
        <fullName evidence="10">Integrase catalytic domain-containing protein</fullName>
    </recommendedName>
</protein>
<keyword evidence="12" id="KW-1185">Reference proteome</keyword>
<evidence type="ECO:0000256" key="7">
    <source>
        <dbReference type="ARBA" id="ARBA00022918"/>
    </source>
</evidence>
<dbReference type="GO" id="GO:0004519">
    <property type="term" value="F:endonuclease activity"/>
    <property type="evidence" value="ECO:0007669"/>
    <property type="project" value="UniProtKB-KW"/>
</dbReference>
<evidence type="ECO:0000256" key="6">
    <source>
        <dbReference type="ARBA" id="ARBA00022908"/>
    </source>
</evidence>
<keyword evidence="8" id="KW-0808">Transferase</keyword>
<dbReference type="GO" id="GO:0016787">
    <property type="term" value="F:hydrolase activity"/>
    <property type="evidence" value="ECO:0007669"/>
    <property type="project" value="UniProtKB-KW"/>
</dbReference>
<accession>A0A8T3ADJ6</accession>
<comment type="caution">
    <text evidence="11">The sequence shown here is derived from an EMBL/GenBank/DDBJ whole genome shotgun (WGS) entry which is preliminary data.</text>
</comment>
<feature type="domain" description="Integrase catalytic" evidence="10">
    <location>
        <begin position="35"/>
        <end position="168"/>
    </location>
</feature>
<dbReference type="InterPro" id="IPR012337">
    <property type="entry name" value="RNaseH-like_sf"/>
</dbReference>
<name>A0A8T3ADJ6_DENNO</name>
<keyword evidence="7" id="KW-0695">RNA-directed DNA polymerase</keyword>
<dbReference type="GO" id="GO:0003964">
    <property type="term" value="F:RNA-directed DNA polymerase activity"/>
    <property type="evidence" value="ECO:0007669"/>
    <property type="project" value="UniProtKB-KW"/>
</dbReference>
<dbReference type="GO" id="GO:0003676">
    <property type="term" value="F:nucleic acid binding"/>
    <property type="evidence" value="ECO:0007669"/>
    <property type="project" value="InterPro"/>
</dbReference>
<evidence type="ECO:0000256" key="8">
    <source>
        <dbReference type="ARBA" id="ARBA00022932"/>
    </source>
</evidence>
<dbReference type="SMR" id="A0A8T3ADJ6"/>
<dbReference type="EMBL" id="JAGYWB010000017">
    <property type="protein sequence ID" value="KAI0494646.1"/>
    <property type="molecule type" value="Genomic_DNA"/>
</dbReference>
<dbReference type="Gene3D" id="3.30.420.10">
    <property type="entry name" value="Ribonuclease H-like superfamily/Ribonuclease H"/>
    <property type="match status" value="1"/>
</dbReference>